<proteinExistence type="predicted"/>
<sequence length="219" mass="24136">MGSSAALLDEGPESMRSTTSERLYTKINQPGTSLNPHPPFSFFPTFLKCVHLAPAIPSYHPTPIGPQDHRTTGPQIHRATSMIVSCDLVTQTAITTIWRVMCCSTPNSETIKGTSLELERTSDLRKPEQILVPGLTWIQVLMKSANYAIFPVQTQACALNVLSSLLEIPHDLCPSNSPPFPDFIRENVTSREVKWRGGHCESKMAAMADDSQDFVIKLG</sequence>
<accession>A0AAV3XET5</accession>
<dbReference type="AlphaFoldDB" id="A0AAV3XET5"/>
<keyword evidence="2" id="KW-1185">Reference proteome</keyword>
<gene>
    <name evidence="1" type="ORF">PoB_000292100</name>
</gene>
<protein>
    <submittedName>
        <fullName evidence="1">Uncharacterized protein</fullName>
    </submittedName>
</protein>
<reference evidence="1 2" key="1">
    <citation type="journal article" date="2021" name="Elife">
        <title>Chloroplast acquisition without the gene transfer in kleptoplastic sea slugs, Plakobranchus ocellatus.</title>
        <authorList>
            <person name="Maeda T."/>
            <person name="Takahashi S."/>
            <person name="Yoshida T."/>
            <person name="Shimamura S."/>
            <person name="Takaki Y."/>
            <person name="Nagai Y."/>
            <person name="Toyoda A."/>
            <person name="Suzuki Y."/>
            <person name="Arimoto A."/>
            <person name="Ishii H."/>
            <person name="Satoh N."/>
            <person name="Nishiyama T."/>
            <person name="Hasebe M."/>
            <person name="Maruyama T."/>
            <person name="Minagawa J."/>
            <person name="Obokata J."/>
            <person name="Shigenobu S."/>
        </authorList>
    </citation>
    <scope>NUCLEOTIDE SEQUENCE [LARGE SCALE GENOMIC DNA]</scope>
</reference>
<name>A0AAV3XET5_9GAST</name>
<dbReference type="Proteomes" id="UP000735302">
    <property type="component" value="Unassembled WGS sequence"/>
</dbReference>
<organism evidence="1 2">
    <name type="scientific">Plakobranchus ocellatus</name>
    <dbReference type="NCBI Taxonomy" id="259542"/>
    <lineage>
        <taxon>Eukaryota</taxon>
        <taxon>Metazoa</taxon>
        <taxon>Spiralia</taxon>
        <taxon>Lophotrochozoa</taxon>
        <taxon>Mollusca</taxon>
        <taxon>Gastropoda</taxon>
        <taxon>Heterobranchia</taxon>
        <taxon>Euthyneura</taxon>
        <taxon>Panpulmonata</taxon>
        <taxon>Sacoglossa</taxon>
        <taxon>Placobranchoidea</taxon>
        <taxon>Plakobranchidae</taxon>
        <taxon>Plakobranchus</taxon>
    </lineage>
</organism>
<evidence type="ECO:0000313" key="1">
    <source>
        <dbReference type="EMBL" id="GFN76415.1"/>
    </source>
</evidence>
<comment type="caution">
    <text evidence="1">The sequence shown here is derived from an EMBL/GenBank/DDBJ whole genome shotgun (WGS) entry which is preliminary data.</text>
</comment>
<evidence type="ECO:0000313" key="2">
    <source>
        <dbReference type="Proteomes" id="UP000735302"/>
    </source>
</evidence>
<dbReference type="EMBL" id="BLXT01000383">
    <property type="protein sequence ID" value="GFN76415.1"/>
    <property type="molecule type" value="Genomic_DNA"/>
</dbReference>